<evidence type="ECO:0000256" key="1">
    <source>
        <dbReference type="SAM" id="Phobius"/>
    </source>
</evidence>
<keyword evidence="1" id="KW-1133">Transmembrane helix</keyword>
<organism evidence="2">
    <name type="scientific">Borrelia coriaceae ATCC 43381</name>
    <dbReference type="NCBI Taxonomy" id="1408429"/>
    <lineage>
        <taxon>Bacteria</taxon>
        <taxon>Pseudomonadati</taxon>
        <taxon>Spirochaetota</taxon>
        <taxon>Spirochaetia</taxon>
        <taxon>Spirochaetales</taxon>
        <taxon>Borreliaceae</taxon>
        <taxon>Borrelia</taxon>
    </lineage>
</organism>
<keyword evidence="1" id="KW-0812">Transmembrane</keyword>
<proteinExistence type="predicted"/>
<feature type="transmembrane region" description="Helical" evidence="1">
    <location>
        <begin position="15"/>
        <end position="34"/>
    </location>
</feature>
<name>W5SXU0_9SPIR</name>
<keyword evidence="1" id="KW-0472">Membrane</keyword>
<evidence type="ECO:0000313" key="2">
    <source>
        <dbReference type="EMBL" id="AHH11730.1"/>
    </source>
</evidence>
<sequence length="61" mass="6884">MSVSLQNRAIFLEVLMKQVLIFMFFFVFIVVGFARSDGDEMTLSAVDTRGGTVKIICCFIK</sequence>
<dbReference type="AlphaFoldDB" id="W5SXU0"/>
<reference evidence="2" key="1">
    <citation type="submission" date="2013-04" db="EMBL/GenBank/DDBJ databases">
        <title>Comparative Genomics of Relapsing Fever Spirochetes.</title>
        <authorList>
            <person name="Schwan T.G."/>
            <person name="Raffel S.J."/>
            <person name="Porcella S.F."/>
            <person name="Martens C.A."/>
            <person name="Bruno D.P."/>
            <person name="Ricklefs S.M."/>
            <person name="Barbian K.B."/>
        </authorList>
    </citation>
    <scope>NUCLEOTIDE SEQUENCE</scope>
    <source>
        <strain evidence="2">Co53</strain>
        <plasmid evidence="2">unnamed</plasmid>
    </source>
</reference>
<geneLocation type="plasmid" evidence="2">
    <name>unnamed</name>
</geneLocation>
<dbReference type="HOGENOM" id="CLU_2913308_0_0_12"/>
<dbReference type="EMBL" id="CP005768">
    <property type="protein sequence ID" value="AHH11730.1"/>
    <property type="molecule type" value="Genomic_DNA"/>
</dbReference>
<gene>
    <name evidence="2" type="ORF">BCO_0900133</name>
</gene>
<accession>W5SXU0</accession>
<protein>
    <submittedName>
        <fullName evidence="2">Uncharacterized protein</fullName>
    </submittedName>
</protein>
<keyword evidence="2" id="KW-0614">Plasmid</keyword>